<dbReference type="InterPro" id="IPR013656">
    <property type="entry name" value="PAS_4"/>
</dbReference>
<dbReference type="PROSITE" id="PS50887">
    <property type="entry name" value="GGDEF"/>
    <property type="match status" value="1"/>
</dbReference>
<dbReference type="Proteomes" id="UP001057498">
    <property type="component" value="Chromosome"/>
</dbReference>
<name>A0ABM7YR80_9BURK</name>
<dbReference type="InterPro" id="IPR052155">
    <property type="entry name" value="Biofilm_reg_signaling"/>
</dbReference>
<evidence type="ECO:0000313" key="5">
    <source>
        <dbReference type="Proteomes" id="UP001057498"/>
    </source>
</evidence>
<feature type="domain" description="PAS" evidence="1">
    <location>
        <begin position="270"/>
        <end position="325"/>
    </location>
</feature>
<dbReference type="Pfam" id="PF13188">
    <property type="entry name" value="PAS_8"/>
    <property type="match status" value="1"/>
</dbReference>
<dbReference type="SMART" id="SM00091">
    <property type="entry name" value="PAS"/>
    <property type="match status" value="4"/>
</dbReference>
<dbReference type="SUPFAM" id="SSF55785">
    <property type="entry name" value="PYP-like sensor domain (PAS domain)"/>
    <property type="match status" value="3"/>
</dbReference>
<dbReference type="Pfam" id="PF08448">
    <property type="entry name" value="PAS_4"/>
    <property type="match status" value="1"/>
</dbReference>
<gene>
    <name evidence="4" type="ORF">CATMQ487_40400</name>
</gene>
<dbReference type="InterPro" id="IPR001633">
    <property type="entry name" value="EAL_dom"/>
</dbReference>
<dbReference type="CDD" id="cd01948">
    <property type="entry name" value="EAL"/>
    <property type="match status" value="1"/>
</dbReference>
<dbReference type="CDD" id="cd00130">
    <property type="entry name" value="PAS"/>
    <property type="match status" value="1"/>
</dbReference>
<dbReference type="NCBIfam" id="TIGR00229">
    <property type="entry name" value="sensory_box"/>
    <property type="match status" value="1"/>
</dbReference>
<reference evidence="4" key="1">
    <citation type="submission" date="2022-04" db="EMBL/GenBank/DDBJ databases">
        <title>Whole genome sequence of Sphaerotilus sp. FB-5.</title>
        <authorList>
            <person name="Takeda M."/>
            <person name="Narihara S."/>
            <person name="Akimoto M."/>
            <person name="Akimoto R."/>
            <person name="Nishiyashiki S."/>
            <person name="Murakami T."/>
        </authorList>
    </citation>
    <scope>NUCLEOTIDE SEQUENCE</scope>
    <source>
        <strain evidence="4">FB-5</strain>
    </source>
</reference>
<dbReference type="InterPro" id="IPR035919">
    <property type="entry name" value="EAL_sf"/>
</dbReference>
<accession>A0ABM7YR80</accession>
<dbReference type="InterPro" id="IPR000160">
    <property type="entry name" value="GGDEF_dom"/>
</dbReference>
<dbReference type="EMBL" id="AP025730">
    <property type="protein sequence ID" value="BDI07070.1"/>
    <property type="molecule type" value="Genomic_DNA"/>
</dbReference>
<dbReference type="Pfam" id="PF00990">
    <property type="entry name" value="GGDEF"/>
    <property type="match status" value="1"/>
</dbReference>
<sequence>MSTPLVLQPLLDALLEAACLIDGSSLRVLAANRSAAELWGCPVGELVGLPVEDLATTPEDQLFWMQLASWPRSAPLHSDSLIVRADGSSRDVERRISTLALPDGREGWLLTLVDQTERRRAEHEVERLMGELGATLSSSRDAILVTDLAGQVRSWNPAFARLWQLPRGLDARRESGRIARTLAAALPDGPAYARRLVQQQALLLQARQAPCLDDPQSDRDATGPLATDRIELSDGRTLERRLLPQYGQGQVVGWVQVWRDLTAQLLDQTRLELAGQVFDSILDAVLITDPQGAILSANPAAERLCGRSDAALRGTPLAELLGEADGSALAAHRFMLGTAAPRWFGELLLATPQGAAPVQATLVRSGGDGPNSAGCIAVLRDQRERKAAERQIAEAAHTDPLTGLPNRIGLMEQLALATSGAPATAATPCALLLIGLDRFKHVNDSVGHRQGDEVLCETGRRLSQGLRLGDQVARLGGDLFGVLLPGSDAGTAEAVARRLLQSLRQDLVVDDLSLALSASVGIALYPHDARDAAELLAHADRAMHRVKEGHGGDLRFYQPQMNVDRLDHIRLDHAMRRGLAQGDFHLAYQPQVDLPSGAVVGVEALCRWTDPDLGAISPTRFIPVAEDTGFITELGNWVLDEAVAQAARWRAAGHPLPVSVNVSSLQFQQPAFVHRVARVLQDSRLPPELLELELTESILVGDIDAVLLQLRALAALGVRLAIDDFGTGYSSLGYLKRLPIHRLKIDRSFIQRLPEDASDAAITRTIVELGRALHLRVIAEGVETEAQREHLASLGCDEFQGWLYAPALPVAALQERLGWAPAAPGAPAWATLAA</sequence>
<protein>
    <recommendedName>
        <fullName evidence="6">Diguanylate cyclase</fullName>
    </recommendedName>
</protein>
<dbReference type="Pfam" id="PF00563">
    <property type="entry name" value="EAL"/>
    <property type="match status" value="1"/>
</dbReference>
<dbReference type="SUPFAM" id="SSF141868">
    <property type="entry name" value="EAL domain-like"/>
    <property type="match status" value="1"/>
</dbReference>
<proteinExistence type="predicted"/>
<evidence type="ECO:0000259" key="2">
    <source>
        <dbReference type="PROSITE" id="PS50883"/>
    </source>
</evidence>
<evidence type="ECO:0000313" key="4">
    <source>
        <dbReference type="EMBL" id="BDI07070.1"/>
    </source>
</evidence>
<dbReference type="InterPro" id="IPR029787">
    <property type="entry name" value="Nucleotide_cyclase"/>
</dbReference>
<keyword evidence="5" id="KW-1185">Reference proteome</keyword>
<evidence type="ECO:0000259" key="1">
    <source>
        <dbReference type="PROSITE" id="PS50112"/>
    </source>
</evidence>
<dbReference type="PROSITE" id="PS50112">
    <property type="entry name" value="PAS"/>
    <property type="match status" value="1"/>
</dbReference>
<evidence type="ECO:0000259" key="3">
    <source>
        <dbReference type="PROSITE" id="PS50887"/>
    </source>
</evidence>
<evidence type="ECO:0008006" key="6">
    <source>
        <dbReference type="Google" id="ProtNLM"/>
    </source>
</evidence>
<dbReference type="PANTHER" id="PTHR44757">
    <property type="entry name" value="DIGUANYLATE CYCLASE DGCP"/>
    <property type="match status" value="1"/>
</dbReference>
<dbReference type="RefSeq" id="WP_251970294.1">
    <property type="nucleotide sequence ID" value="NZ_AP025730.1"/>
</dbReference>
<feature type="domain" description="GGDEF" evidence="3">
    <location>
        <begin position="427"/>
        <end position="559"/>
    </location>
</feature>
<dbReference type="PROSITE" id="PS50883">
    <property type="entry name" value="EAL"/>
    <property type="match status" value="1"/>
</dbReference>
<dbReference type="SMART" id="SM00267">
    <property type="entry name" value="GGDEF"/>
    <property type="match status" value="1"/>
</dbReference>
<dbReference type="PANTHER" id="PTHR44757:SF2">
    <property type="entry name" value="BIOFILM ARCHITECTURE MAINTENANCE PROTEIN MBAA"/>
    <property type="match status" value="1"/>
</dbReference>
<feature type="domain" description="EAL" evidence="2">
    <location>
        <begin position="568"/>
        <end position="821"/>
    </location>
</feature>
<dbReference type="SUPFAM" id="SSF55073">
    <property type="entry name" value="Nucleotide cyclase"/>
    <property type="match status" value="1"/>
</dbReference>
<organism evidence="4 5">
    <name type="scientific">Sphaerotilus microaerophilus</name>
    <dbReference type="NCBI Taxonomy" id="2914710"/>
    <lineage>
        <taxon>Bacteria</taxon>
        <taxon>Pseudomonadati</taxon>
        <taxon>Pseudomonadota</taxon>
        <taxon>Betaproteobacteria</taxon>
        <taxon>Burkholderiales</taxon>
        <taxon>Sphaerotilaceae</taxon>
        <taxon>Sphaerotilus</taxon>
    </lineage>
</organism>
<dbReference type="InterPro" id="IPR043128">
    <property type="entry name" value="Rev_trsase/Diguanyl_cyclase"/>
</dbReference>
<dbReference type="SMART" id="SM00052">
    <property type="entry name" value="EAL"/>
    <property type="match status" value="1"/>
</dbReference>
<dbReference type="Gene3D" id="3.30.450.20">
    <property type="entry name" value="PAS domain"/>
    <property type="match status" value="3"/>
</dbReference>
<dbReference type="InterPro" id="IPR000014">
    <property type="entry name" value="PAS"/>
</dbReference>
<dbReference type="CDD" id="cd01949">
    <property type="entry name" value="GGDEF"/>
    <property type="match status" value="1"/>
</dbReference>
<dbReference type="Gene3D" id="3.30.70.270">
    <property type="match status" value="1"/>
</dbReference>
<dbReference type="NCBIfam" id="TIGR00254">
    <property type="entry name" value="GGDEF"/>
    <property type="match status" value="1"/>
</dbReference>
<dbReference type="Gene3D" id="3.20.20.450">
    <property type="entry name" value="EAL domain"/>
    <property type="match status" value="1"/>
</dbReference>
<dbReference type="Pfam" id="PF13426">
    <property type="entry name" value="PAS_9"/>
    <property type="match status" value="1"/>
</dbReference>
<dbReference type="InterPro" id="IPR035965">
    <property type="entry name" value="PAS-like_dom_sf"/>
</dbReference>